<evidence type="ECO:0000313" key="2">
    <source>
        <dbReference type="EMBL" id="KAE8379548.1"/>
    </source>
</evidence>
<keyword evidence="3" id="KW-1185">Reference proteome</keyword>
<dbReference type="EMBL" id="ML736192">
    <property type="protein sequence ID" value="KAE8379548.1"/>
    <property type="molecule type" value="Genomic_DNA"/>
</dbReference>
<name>A0A5N7BCQ4_9EURO</name>
<reference evidence="2 3" key="1">
    <citation type="submission" date="2019-04" db="EMBL/GenBank/DDBJ databases">
        <title>Friends and foes A comparative genomics studyof 23 Aspergillus species from section Flavi.</title>
        <authorList>
            <consortium name="DOE Joint Genome Institute"/>
            <person name="Kjaerbolling I."/>
            <person name="Vesth T."/>
            <person name="Frisvad J.C."/>
            <person name="Nybo J.L."/>
            <person name="Theobald S."/>
            <person name="Kildgaard S."/>
            <person name="Isbrandt T."/>
            <person name="Kuo A."/>
            <person name="Sato A."/>
            <person name="Lyhne E.K."/>
            <person name="Kogle M.E."/>
            <person name="Wiebenga A."/>
            <person name="Kun R.S."/>
            <person name="Lubbers R.J."/>
            <person name="Makela M.R."/>
            <person name="Barry K."/>
            <person name="Chovatia M."/>
            <person name="Clum A."/>
            <person name="Daum C."/>
            <person name="Haridas S."/>
            <person name="He G."/>
            <person name="LaButti K."/>
            <person name="Lipzen A."/>
            <person name="Mondo S."/>
            <person name="Riley R."/>
            <person name="Salamov A."/>
            <person name="Simmons B.A."/>
            <person name="Magnuson J.K."/>
            <person name="Henrissat B."/>
            <person name="Mortensen U.H."/>
            <person name="Larsen T.O."/>
            <person name="Devries R.P."/>
            <person name="Grigoriev I.V."/>
            <person name="Machida M."/>
            <person name="Baker S.E."/>
            <person name="Andersen M.R."/>
        </authorList>
    </citation>
    <scope>NUCLEOTIDE SEQUENCE [LARGE SCALE GENOMIC DNA]</scope>
    <source>
        <strain evidence="2 3">IBT 29228</strain>
    </source>
</reference>
<dbReference type="Proteomes" id="UP000326198">
    <property type="component" value="Unassembled WGS sequence"/>
</dbReference>
<proteinExistence type="predicted"/>
<evidence type="ECO:0000256" key="1">
    <source>
        <dbReference type="SAM" id="MobiDB-lite"/>
    </source>
</evidence>
<evidence type="ECO:0000313" key="3">
    <source>
        <dbReference type="Proteomes" id="UP000326198"/>
    </source>
</evidence>
<feature type="region of interest" description="Disordered" evidence="1">
    <location>
        <begin position="1"/>
        <end position="27"/>
    </location>
</feature>
<sequence>MRKRRKRRRRRKEAKGSGESKKEKKVNRRIVLDTLVSKPIAVGIVLIKMRLPPKRSHCTSQHTIMIPSINTNSGSNKVRRRPAPPKAFLYNKGVEKRIL</sequence>
<protein>
    <submittedName>
        <fullName evidence="2">Uncharacterized protein</fullName>
    </submittedName>
</protein>
<feature type="compositionally biased region" description="Basic residues" evidence="1">
    <location>
        <begin position="1"/>
        <end position="13"/>
    </location>
</feature>
<gene>
    <name evidence="2" type="ORF">BDV26DRAFT_259036</name>
</gene>
<accession>A0A5N7BCQ4</accession>
<dbReference type="AlphaFoldDB" id="A0A5N7BCQ4"/>
<organism evidence="2 3">
    <name type="scientific">Aspergillus bertholletiae</name>
    <dbReference type="NCBI Taxonomy" id="1226010"/>
    <lineage>
        <taxon>Eukaryota</taxon>
        <taxon>Fungi</taxon>
        <taxon>Dikarya</taxon>
        <taxon>Ascomycota</taxon>
        <taxon>Pezizomycotina</taxon>
        <taxon>Eurotiomycetes</taxon>
        <taxon>Eurotiomycetidae</taxon>
        <taxon>Eurotiales</taxon>
        <taxon>Aspergillaceae</taxon>
        <taxon>Aspergillus</taxon>
        <taxon>Aspergillus subgen. Circumdati</taxon>
    </lineage>
</organism>